<proteinExistence type="inferred from homology"/>
<name>H1DK41_9BACT</name>
<dbReference type="SUPFAM" id="SSF52743">
    <property type="entry name" value="Subtilisin-like"/>
    <property type="match status" value="1"/>
</dbReference>
<comment type="similarity">
    <text evidence="4">Belongs to the peptidase S8 family.</text>
</comment>
<dbReference type="Gene3D" id="3.40.50.200">
    <property type="entry name" value="Peptidase S8/S53 domain"/>
    <property type="match status" value="1"/>
</dbReference>
<dbReference type="PROSITE" id="PS51257">
    <property type="entry name" value="PROKAR_LIPOPROTEIN"/>
    <property type="match status" value="1"/>
</dbReference>
<dbReference type="Pfam" id="PF00082">
    <property type="entry name" value="Peptidase_S8"/>
    <property type="match status" value="1"/>
</dbReference>
<dbReference type="Pfam" id="PF00041">
    <property type="entry name" value="fn3"/>
    <property type="match status" value="1"/>
</dbReference>
<evidence type="ECO:0000259" key="5">
    <source>
        <dbReference type="PROSITE" id="PS50853"/>
    </source>
</evidence>
<dbReference type="PANTHER" id="PTHR42884">
    <property type="entry name" value="PROPROTEIN CONVERTASE SUBTILISIN/KEXIN-RELATED"/>
    <property type="match status" value="1"/>
</dbReference>
<dbReference type="PATRIC" id="fig|742817.3.peg.2814"/>
<dbReference type="HOGENOM" id="CLU_014786_0_0_10"/>
<dbReference type="InterPro" id="IPR022398">
    <property type="entry name" value="Peptidase_S8_His-AS"/>
</dbReference>
<evidence type="ECO:0000256" key="1">
    <source>
        <dbReference type="ARBA" id="ARBA00022670"/>
    </source>
</evidence>
<dbReference type="GO" id="GO:0016485">
    <property type="term" value="P:protein processing"/>
    <property type="evidence" value="ECO:0007669"/>
    <property type="project" value="TreeGrafter"/>
</dbReference>
<feature type="active site" description="Charge relay system" evidence="4">
    <location>
        <position position="269"/>
    </location>
</feature>
<keyword evidence="1 4" id="KW-0645">Protease</keyword>
<dbReference type="InterPro" id="IPR026444">
    <property type="entry name" value="Secre_tail"/>
</dbReference>
<dbReference type="PRINTS" id="PR00723">
    <property type="entry name" value="SUBTILISIN"/>
</dbReference>
<evidence type="ECO:0000256" key="3">
    <source>
        <dbReference type="ARBA" id="ARBA00022825"/>
    </source>
</evidence>
<dbReference type="InterPro" id="IPR023828">
    <property type="entry name" value="Peptidase_S8_Ser-AS"/>
</dbReference>
<organism evidence="6 7">
    <name type="scientific">Odoribacter laneus YIT 12061</name>
    <dbReference type="NCBI Taxonomy" id="742817"/>
    <lineage>
        <taxon>Bacteria</taxon>
        <taxon>Pseudomonadati</taxon>
        <taxon>Bacteroidota</taxon>
        <taxon>Bacteroidia</taxon>
        <taxon>Bacteroidales</taxon>
        <taxon>Odoribacteraceae</taxon>
        <taxon>Odoribacter</taxon>
    </lineage>
</organism>
<dbReference type="PROSITE" id="PS00138">
    <property type="entry name" value="SUBTILASE_SER"/>
    <property type="match status" value="1"/>
</dbReference>
<evidence type="ECO:0000313" key="6">
    <source>
        <dbReference type="EMBL" id="EHP45655.1"/>
    </source>
</evidence>
<dbReference type="InterPro" id="IPR015500">
    <property type="entry name" value="Peptidase_S8_subtilisin-rel"/>
</dbReference>
<evidence type="ECO:0000256" key="2">
    <source>
        <dbReference type="ARBA" id="ARBA00022801"/>
    </source>
</evidence>
<dbReference type="InterPro" id="IPR036116">
    <property type="entry name" value="FN3_sf"/>
</dbReference>
<reference evidence="6 7" key="1">
    <citation type="submission" date="2012-01" db="EMBL/GenBank/DDBJ databases">
        <title>The Genome Sequence of Odoribacter laneus YIT 12061.</title>
        <authorList>
            <consortium name="The Broad Institute Genome Sequencing Platform"/>
            <person name="Earl A."/>
            <person name="Ward D."/>
            <person name="Feldgarden M."/>
            <person name="Gevers D."/>
            <person name="Morotomi M."/>
            <person name="Young S.K."/>
            <person name="Zeng Q."/>
            <person name="Gargeya S."/>
            <person name="Fitzgerald M."/>
            <person name="Haas B."/>
            <person name="Abouelleil A."/>
            <person name="Alvarado L."/>
            <person name="Arachchi H.M."/>
            <person name="Berlin A."/>
            <person name="Chapman S.B."/>
            <person name="Gearin G."/>
            <person name="Goldberg J."/>
            <person name="Griggs A."/>
            <person name="Gujja S."/>
            <person name="Hansen M."/>
            <person name="Heiman D."/>
            <person name="Howarth C."/>
            <person name="Larimer J."/>
            <person name="Lui A."/>
            <person name="MacDonald P.J.P."/>
            <person name="McCowen C."/>
            <person name="Montmayeur A."/>
            <person name="Murphy C."/>
            <person name="Neiman D."/>
            <person name="Pearson M."/>
            <person name="Priest M."/>
            <person name="Roberts A."/>
            <person name="Saif S."/>
            <person name="Shea T."/>
            <person name="Sisk P."/>
            <person name="Stolte C."/>
            <person name="Sykes S."/>
            <person name="Wortman J."/>
            <person name="Nusbaum C."/>
            <person name="Birren B."/>
        </authorList>
    </citation>
    <scope>NUCLEOTIDE SEQUENCE [LARGE SCALE GENOMIC DNA]</scope>
    <source>
        <strain evidence="6 7">YIT 12061</strain>
    </source>
</reference>
<dbReference type="SUPFAM" id="SSF49265">
    <property type="entry name" value="Fibronectin type III"/>
    <property type="match status" value="1"/>
</dbReference>
<dbReference type="CDD" id="cd00063">
    <property type="entry name" value="FN3"/>
    <property type="match status" value="1"/>
</dbReference>
<dbReference type="PROSITE" id="PS00137">
    <property type="entry name" value="SUBTILASE_HIS"/>
    <property type="match status" value="1"/>
</dbReference>
<feature type="active site" description="Charge relay system" evidence="4">
    <location>
        <position position="214"/>
    </location>
</feature>
<dbReference type="SMART" id="SM00060">
    <property type="entry name" value="FN3"/>
    <property type="match status" value="1"/>
</dbReference>
<protein>
    <recommendedName>
        <fullName evidence="5">Fibronectin type-III domain-containing protein</fullName>
    </recommendedName>
</protein>
<dbReference type="Pfam" id="PF16361">
    <property type="entry name" value="Peptidase_S8_N"/>
    <property type="match status" value="1"/>
</dbReference>
<keyword evidence="3 4" id="KW-0720">Serine protease</keyword>
<dbReference type="InterPro" id="IPR000209">
    <property type="entry name" value="Peptidase_S8/S53_dom"/>
</dbReference>
<keyword evidence="7" id="KW-1185">Reference proteome</keyword>
<dbReference type="NCBIfam" id="TIGR04183">
    <property type="entry name" value="Por_Secre_tail"/>
    <property type="match status" value="1"/>
</dbReference>
<dbReference type="STRING" id="742817.HMPREF9449_02627"/>
<dbReference type="PROSITE" id="PS50853">
    <property type="entry name" value="FN3"/>
    <property type="match status" value="1"/>
</dbReference>
<accession>H1DK41</accession>
<dbReference type="Proteomes" id="UP000004892">
    <property type="component" value="Unassembled WGS sequence"/>
</dbReference>
<comment type="caution">
    <text evidence="6">The sequence shown here is derived from an EMBL/GenBank/DDBJ whole genome shotgun (WGS) entry which is preliminary data.</text>
</comment>
<dbReference type="GeneID" id="98070160"/>
<dbReference type="InterPro" id="IPR003961">
    <property type="entry name" value="FN3_dom"/>
</dbReference>
<gene>
    <name evidence="6" type="ORF">HMPREF9449_02627</name>
</gene>
<dbReference type="InterPro" id="IPR036852">
    <property type="entry name" value="Peptidase_S8/S53_dom_sf"/>
</dbReference>
<dbReference type="eggNOG" id="COG1404">
    <property type="taxonomic scope" value="Bacteria"/>
</dbReference>
<dbReference type="Pfam" id="PF18962">
    <property type="entry name" value="Por_Secre_tail"/>
    <property type="match status" value="1"/>
</dbReference>
<dbReference type="GO" id="GO:0016020">
    <property type="term" value="C:membrane"/>
    <property type="evidence" value="ECO:0007669"/>
    <property type="project" value="TreeGrafter"/>
</dbReference>
<dbReference type="AlphaFoldDB" id="H1DK41"/>
<dbReference type="RefSeq" id="WP_009137771.1">
    <property type="nucleotide sequence ID" value="NZ_JH594597.1"/>
</dbReference>
<feature type="active site" description="Charge relay system" evidence="4">
    <location>
        <position position="467"/>
    </location>
</feature>
<sequence length="817" mass="88438">MKFKLFAVFILIFLFSCQDDEFRENDLQKEPGEVVLNEDAYLKGCIRIRLKTSAEPNIQLSSVDGKAQTGIGRLDEIAAQLGASRIERLFPDAGKFEARTRKAGLHLWYNVYYDEEIPTTRAVSDFSDIPEIDYVEPIRKIVQIGNTNKIVPAETYKAMVANSSLPMNDPLLQDQWHYQNDGTLAYSKKGADINLFKAWEITHGSPDVIVAIVDGGIDINHEDLAANIWVNTAEKNGTSGKDDDGNGYKDDVYGWNFVDNSATIVPHSHGTHVAGTVAAVNNNGKGVCGVAGGSGHGDGVRLMSCQIFKPNPSNPEKDLGSSLLPAAIKYGADNGAVISQNSWGFQYPDRNHTSMDGATRAAIDYFINYAGIDENGNQVGPMKGGIVIFAAGNEDDDYLAYPASYQKVLSVASIAPDYVKAWYSNYADWVDVTAPGGTQGLGYKYTDKCMVLSTLPDNGYGYMQGTSMACPHVSGIAALVVSKKGGPGFTPDALRKMLVEGVKDIDSYNPVYQGKMGSGYIDAALVLGGGAGIPPQQVGNLQVAWRATSADLTWTVPEDEDDGKPSGFEIYWSTTSLSGVNLNTLPSEQRKTVDIEDRNVGDKVEATVTDLKVGNTYYMAVVAVDAWGNVSEAAYISGTTVNNPPQLIKEFSNLYFGKLGSRQEITLAEYFEDKDGERLSYEVSMDKSGVVKAEVSEEGILTITALKYGTVKITVSAKDSQTACTSSFMLTSRDDSKEIEFYPNPVADKLNIRMGKNVEGAIKVNIYNAAGVAVVKENTAINPYAPVAVDMSKLSGGSYLVVVNYGGKEYKNNVIKL</sequence>
<dbReference type="InterPro" id="IPR013783">
    <property type="entry name" value="Ig-like_fold"/>
</dbReference>
<dbReference type="InterPro" id="IPR032304">
    <property type="entry name" value="Peptidase_S8_N"/>
</dbReference>
<keyword evidence="2 4" id="KW-0378">Hydrolase</keyword>
<dbReference type="PANTHER" id="PTHR42884:SF14">
    <property type="entry name" value="NEUROENDOCRINE CONVERTASE 1"/>
    <property type="match status" value="1"/>
</dbReference>
<evidence type="ECO:0000256" key="4">
    <source>
        <dbReference type="PROSITE-ProRule" id="PRU01240"/>
    </source>
</evidence>
<dbReference type="Gene3D" id="2.60.40.10">
    <property type="entry name" value="Immunoglobulins"/>
    <property type="match status" value="1"/>
</dbReference>
<dbReference type="GO" id="GO:0004252">
    <property type="term" value="F:serine-type endopeptidase activity"/>
    <property type="evidence" value="ECO:0007669"/>
    <property type="project" value="UniProtKB-UniRule"/>
</dbReference>
<dbReference type="EMBL" id="ADMC01000028">
    <property type="protein sequence ID" value="EHP45655.1"/>
    <property type="molecule type" value="Genomic_DNA"/>
</dbReference>
<evidence type="ECO:0000313" key="7">
    <source>
        <dbReference type="Proteomes" id="UP000004892"/>
    </source>
</evidence>
<feature type="domain" description="Fibronectin type-III" evidence="5">
    <location>
        <begin position="534"/>
        <end position="644"/>
    </location>
</feature>
<dbReference type="PROSITE" id="PS51892">
    <property type="entry name" value="SUBTILASE"/>
    <property type="match status" value="1"/>
</dbReference>